<dbReference type="RefSeq" id="WP_055093191.1">
    <property type="nucleotide sequence ID" value="NZ_JRLF01000007.1"/>
</dbReference>
<dbReference type="CDD" id="cd03801">
    <property type="entry name" value="GT4_PimA-like"/>
    <property type="match status" value="1"/>
</dbReference>
<dbReference type="OrthoDB" id="502646at2"/>
<feature type="domain" description="Glycosyl transferase family 1" evidence="1">
    <location>
        <begin position="194"/>
        <end position="362"/>
    </location>
</feature>
<evidence type="ECO:0000259" key="1">
    <source>
        <dbReference type="Pfam" id="PF00534"/>
    </source>
</evidence>
<comment type="caution">
    <text evidence="3">The sequence shown here is derived from an EMBL/GenBank/DDBJ whole genome shotgun (WGS) entry which is preliminary data.</text>
</comment>
<proteinExistence type="predicted"/>
<accession>A0A0N8VNA5</accession>
<dbReference type="PANTHER" id="PTHR45947:SF14">
    <property type="entry name" value="SLL1723 PROTEIN"/>
    <property type="match status" value="1"/>
</dbReference>
<evidence type="ECO:0000259" key="2">
    <source>
        <dbReference type="Pfam" id="PF13439"/>
    </source>
</evidence>
<dbReference type="InterPro" id="IPR028098">
    <property type="entry name" value="Glyco_trans_4-like_N"/>
</dbReference>
<dbReference type="Proteomes" id="UP000050443">
    <property type="component" value="Unassembled WGS sequence"/>
</dbReference>
<dbReference type="Gene3D" id="3.40.50.2000">
    <property type="entry name" value="Glycogen Phosphorylase B"/>
    <property type="match status" value="2"/>
</dbReference>
<feature type="domain" description="Glycosyltransferase subfamily 4-like N-terminal" evidence="2">
    <location>
        <begin position="23"/>
        <end position="186"/>
    </location>
</feature>
<dbReference type="EMBL" id="JRLF01000007">
    <property type="protein sequence ID" value="KQB41580.1"/>
    <property type="molecule type" value="Genomic_DNA"/>
</dbReference>
<evidence type="ECO:0000313" key="3">
    <source>
        <dbReference type="EMBL" id="KQB41580.1"/>
    </source>
</evidence>
<reference evidence="3 4" key="1">
    <citation type="submission" date="2014-09" db="EMBL/GenBank/DDBJ databases">
        <title>Genome sequence of Flavobacterium aquidurense RC62.</title>
        <authorList>
            <person name="Kim J.F."/>
            <person name="Kwak M.-J."/>
        </authorList>
    </citation>
    <scope>NUCLEOTIDE SEQUENCE [LARGE SCALE GENOMIC DNA]</scope>
    <source>
        <strain evidence="3 4">RC62</strain>
    </source>
</reference>
<dbReference type="PATRIC" id="fig|362413.3.peg.3851"/>
<evidence type="ECO:0000313" key="4">
    <source>
        <dbReference type="Proteomes" id="UP000050443"/>
    </source>
</evidence>
<dbReference type="AlphaFoldDB" id="A0A0N8VNA5"/>
<name>A0A0N8VNA5_9FLAO</name>
<dbReference type="STRING" id="362413.RC62_3925"/>
<dbReference type="GO" id="GO:0016757">
    <property type="term" value="F:glycosyltransferase activity"/>
    <property type="evidence" value="ECO:0007669"/>
    <property type="project" value="InterPro"/>
</dbReference>
<dbReference type="SUPFAM" id="SSF53756">
    <property type="entry name" value="UDP-Glycosyltransferase/glycogen phosphorylase"/>
    <property type="match status" value="1"/>
</dbReference>
<gene>
    <name evidence="3" type="ORF">RC62_3925</name>
</gene>
<dbReference type="PANTHER" id="PTHR45947">
    <property type="entry name" value="SULFOQUINOVOSYL TRANSFERASE SQD2"/>
    <property type="match status" value="1"/>
</dbReference>
<keyword evidence="3" id="KW-0808">Transferase</keyword>
<organism evidence="3 4">
    <name type="scientific">Flavobacterium aquidurense</name>
    <dbReference type="NCBI Taxonomy" id="362413"/>
    <lineage>
        <taxon>Bacteria</taxon>
        <taxon>Pseudomonadati</taxon>
        <taxon>Bacteroidota</taxon>
        <taxon>Flavobacteriia</taxon>
        <taxon>Flavobacteriales</taxon>
        <taxon>Flavobacteriaceae</taxon>
        <taxon>Flavobacterium</taxon>
    </lineage>
</organism>
<sequence length="391" mass="44847">MALKPHIAYIVSHYPHKAFGHDGGLGTSVYNLVEKLKMLGNKVSVFVYSQKREFILEEDNVTIYSLTDSKASLFKFYFNRKKIEKFIKETISQKGIDILEAPDWTGITAFMNFKIPLVIRFHGSDAYFCHLEKRKQKPKNYWSEKLALKNAKGFIAPTTFAGELSRKIFKLKNDEVKTIHHGLELQNFTNDAPENFEKGMILYVGTIIRKKGVLELPDIFNKVRKNYPDAKLILIGSDAADIQTNSSSTWQLMQNQFEKDDLSNVEYLGKIPYNEVVGYIKKANVCVFPTFAETLGMVTIESMAMKKAVVNSNIGWSQEIIIDGESGYLVHPNDHDLYAERISELLQDESLCLKIGKQARKRVEAKFDINKLADENIEFYQKIINQYQKIL</sequence>
<protein>
    <submittedName>
        <fullName evidence="3">Glycosyltransferase</fullName>
    </submittedName>
</protein>
<dbReference type="Pfam" id="PF13439">
    <property type="entry name" value="Glyco_transf_4"/>
    <property type="match status" value="1"/>
</dbReference>
<dbReference type="Pfam" id="PF00534">
    <property type="entry name" value="Glycos_transf_1"/>
    <property type="match status" value="1"/>
</dbReference>
<dbReference type="InterPro" id="IPR001296">
    <property type="entry name" value="Glyco_trans_1"/>
</dbReference>
<dbReference type="InterPro" id="IPR050194">
    <property type="entry name" value="Glycosyltransferase_grp1"/>
</dbReference>